<dbReference type="Proteomes" id="UP000535182">
    <property type="component" value="Unassembled WGS sequence"/>
</dbReference>
<dbReference type="InterPro" id="IPR001932">
    <property type="entry name" value="PPM-type_phosphatase-like_dom"/>
</dbReference>
<protein>
    <recommendedName>
        <fullName evidence="3">PPM-type phosphatase domain-containing protein</fullName>
    </recommendedName>
</protein>
<dbReference type="SUPFAM" id="SSF81606">
    <property type="entry name" value="PP2C-like"/>
    <property type="match status" value="1"/>
</dbReference>
<keyword evidence="2" id="KW-0472">Membrane</keyword>
<dbReference type="PANTHER" id="PTHR43156:SF2">
    <property type="entry name" value="STAGE II SPORULATION PROTEIN E"/>
    <property type="match status" value="1"/>
</dbReference>
<accession>A0A9X0QDT7</accession>
<dbReference type="GO" id="GO:0016791">
    <property type="term" value="F:phosphatase activity"/>
    <property type="evidence" value="ECO:0007669"/>
    <property type="project" value="TreeGrafter"/>
</dbReference>
<feature type="domain" description="PPM-type phosphatase" evidence="3">
    <location>
        <begin position="212"/>
        <end position="412"/>
    </location>
</feature>
<feature type="transmembrane region" description="Helical" evidence="2">
    <location>
        <begin position="153"/>
        <end position="178"/>
    </location>
</feature>
<feature type="transmembrane region" description="Helical" evidence="2">
    <location>
        <begin position="122"/>
        <end position="141"/>
    </location>
</feature>
<comment type="caution">
    <text evidence="4">The sequence shown here is derived from an EMBL/GenBank/DDBJ whole genome shotgun (WGS) entry which is preliminary data.</text>
</comment>
<organism evidence="4 5">
    <name type="scientific">Tunturiibacter gelidiferens</name>
    <dbReference type="NCBI Taxonomy" id="3069689"/>
    <lineage>
        <taxon>Bacteria</taxon>
        <taxon>Pseudomonadati</taxon>
        <taxon>Acidobacteriota</taxon>
        <taxon>Terriglobia</taxon>
        <taxon>Terriglobales</taxon>
        <taxon>Acidobacteriaceae</taxon>
        <taxon>Tunturiibacter</taxon>
    </lineage>
</organism>
<keyword evidence="2" id="KW-1133">Transmembrane helix</keyword>
<feature type="transmembrane region" description="Helical" evidence="2">
    <location>
        <begin position="31"/>
        <end position="52"/>
    </location>
</feature>
<dbReference type="InterPro" id="IPR036457">
    <property type="entry name" value="PPM-type-like_dom_sf"/>
</dbReference>
<keyword evidence="1" id="KW-0378">Hydrolase</keyword>
<name>A0A9X0QDT7_9BACT</name>
<dbReference type="AlphaFoldDB" id="A0A9X0QDT7"/>
<evidence type="ECO:0000256" key="2">
    <source>
        <dbReference type="SAM" id="Phobius"/>
    </source>
</evidence>
<evidence type="ECO:0000256" key="1">
    <source>
        <dbReference type="ARBA" id="ARBA00022801"/>
    </source>
</evidence>
<evidence type="ECO:0000259" key="3">
    <source>
        <dbReference type="SMART" id="SM00331"/>
    </source>
</evidence>
<dbReference type="InterPro" id="IPR052016">
    <property type="entry name" value="Bact_Sigma-Reg"/>
</dbReference>
<feature type="transmembrane region" description="Helical" evidence="2">
    <location>
        <begin position="93"/>
        <end position="115"/>
    </location>
</feature>
<dbReference type="Pfam" id="PF07228">
    <property type="entry name" value="SpoIIE"/>
    <property type="match status" value="1"/>
</dbReference>
<evidence type="ECO:0000313" key="4">
    <source>
        <dbReference type="EMBL" id="MBB5328527.1"/>
    </source>
</evidence>
<dbReference type="PANTHER" id="PTHR43156">
    <property type="entry name" value="STAGE II SPORULATION PROTEIN E-RELATED"/>
    <property type="match status" value="1"/>
</dbReference>
<keyword evidence="2" id="KW-0812">Transmembrane</keyword>
<sequence>MGTIFLLIFLNSVIIVAEAFGQHLGALTGEFLIDVVVGPLIIGGWAIVWWIWFRLEHDWVPKAVALLTLAYMLSAAIGESFLYPYVSIHAAQWFSWSSIAVKLALFGLMLFIVLWGIRRRSAGAWLVLPAVLLLMIGRFGFELQQLHIAVRYMIFGVRIGLSQISSLLMMVVLFILLFRRLRQSIQRQQELALDVKQAQEVQRVLLPETVRLPGLSIESDYRPAREVGGDFFQVIPNTQDGSVLIVVGDVAGKGLQAGMLVAMIVGTIRTATETSVEPINVLNALNRRLFGRGGANATCIALSIESTGEVTLVNAGGVPPYLNGKELPLEGAFPLGMIAAPEFTVSHLKLGQGDSLMLISDGITEARNEEGELFGFGRVSALLQKRVSAAVLASEAQSFGQEDDISAVTITCA</sequence>
<evidence type="ECO:0000313" key="5">
    <source>
        <dbReference type="Proteomes" id="UP000535182"/>
    </source>
</evidence>
<reference evidence="4 5" key="1">
    <citation type="submission" date="2020-08" db="EMBL/GenBank/DDBJ databases">
        <title>Genomic Encyclopedia of Type Strains, Phase IV (KMG-V): Genome sequencing to study the core and pangenomes of soil and plant-associated prokaryotes.</title>
        <authorList>
            <person name="Whitman W."/>
        </authorList>
    </citation>
    <scope>NUCLEOTIDE SEQUENCE [LARGE SCALE GENOMIC DNA]</scope>
    <source>
        <strain evidence="4 5">X5P2</strain>
    </source>
</reference>
<gene>
    <name evidence="4" type="ORF">HDF14_002137</name>
</gene>
<dbReference type="RefSeq" id="WP_183976079.1">
    <property type="nucleotide sequence ID" value="NZ_JACHEB010000004.1"/>
</dbReference>
<dbReference type="SMART" id="SM00331">
    <property type="entry name" value="PP2C_SIG"/>
    <property type="match status" value="1"/>
</dbReference>
<dbReference type="Gene3D" id="3.60.40.10">
    <property type="entry name" value="PPM-type phosphatase domain"/>
    <property type="match status" value="1"/>
</dbReference>
<proteinExistence type="predicted"/>
<feature type="transmembrane region" description="Helical" evidence="2">
    <location>
        <begin position="64"/>
        <end position="87"/>
    </location>
</feature>
<keyword evidence="5" id="KW-1185">Reference proteome</keyword>
<dbReference type="EMBL" id="JACHEB010000004">
    <property type="protein sequence ID" value="MBB5328527.1"/>
    <property type="molecule type" value="Genomic_DNA"/>
</dbReference>